<organism evidence="1 2">
    <name type="scientific">Gossypium klotzschianum</name>
    <dbReference type="NCBI Taxonomy" id="34286"/>
    <lineage>
        <taxon>Eukaryota</taxon>
        <taxon>Viridiplantae</taxon>
        <taxon>Streptophyta</taxon>
        <taxon>Embryophyta</taxon>
        <taxon>Tracheophyta</taxon>
        <taxon>Spermatophyta</taxon>
        <taxon>Magnoliopsida</taxon>
        <taxon>eudicotyledons</taxon>
        <taxon>Gunneridae</taxon>
        <taxon>Pentapetalae</taxon>
        <taxon>rosids</taxon>
        <taxon>malvids</taxon>
        <taxon>Malvales</taxon>
        <taxon>Malvaceae</taxon>
        <taxon>Malvoideae</taxon>
        <taxon>Gossypium</taxon>
    </lineage>
</organism>
<keyword evidence="2" id="KW-1185">Reference proteome</keyword>
<sequence length="84" mass="9437">NVDLVPTVEEYTTLLRCLRIQADKTYSRASNVSTSLKRLMIITGMNEQSDMKKIVDVLNLSIHGLVIFSKVLRHVDGAVSDLFD</sequence>
<dbReference type="Proteomes" id="UP000593573">
    <property type="component" value="Unassembled WGS sequence"/>
</dbReference>
<reference evidence="1 2" key="1">
    <citation type="journal article" date="2019" name="Genome Biol. Evol.">
        <title>Insights into the evolution of the New World diploid cottons (Gossypium, subgenus Houzingenia) based on genome sequencing.</title>
        <authorList>
            <person name="Grover C.E."/>
            <person name="Arick M.A. 2nd"/>
            <person name="Thrash A."/>
            <person name="Conover J.L."/>
            <person name="Sanders W.S."/>
            <person name="Peterson D.G."/>
            <person name="Frelichowski J.E."/>
            <person name="Scheffler J.A."/>
            <person name="Scheffler B.E."/>
            <person name="Wendel J.F."/>
        </authorList>
    </citation>
    <scope>NUCLEOTIDE SEQUENCE [LARGE SCALE GENOMIC DNA]</scope>
    <source>
        <strain evidence="1">57</strain>
        <tissue evidence="1">Leaf</tissue>
    </source>
</reference>
<accession>A0A7J8U589</accession>
<proteinExistence type="predicted"/>
<comment type="caution">
    <text evidence="1">The sequence shown here is derived from an EMBL/GenBank/DDBJ whole genome shotgun (WGS) entry which is preliminary data.</text>
</comment>
<dbReference type="AlphaFoldDB" id="A0A7J8U589"/>
<name>A0A7J8U589_9ROSI</name>
<dbReference type="PANTHER" id="PTHR48200:SF1">
    <property type="entry name" value="AMINOTRANSFERASE-LIKE PLANT MOBILE DOMAIN-CONTAINING PROTEIN"/>
    <property type="match status" value="1"/>
</dbReference>
<evidence type="ECO:0000313" key="2">
    <source>
        <dbReference type="Proteomes" id="UP000593573"/>
    </source>
</evidence>
<dbReference type="OrthoDB" id="1430424at2759"/>
<evidence type="ECO:0000313" key="1">
    <source>
        <dbReference type="EMBL" id="MBA0645575.1"/>
    </source>
</evidence>
<protein>
    <submittedName>
        <fullName evidence="1">Uncharacterized protein</fullName>
    </submittedName>
</protein>
<gene>
    <name evidence="1" type="ORF">Goklo_013661</name>
</gene>
<dbReference type="PANTHER" id="PTHR48200">
    <property type="entry name" value="PROTEIN, PUTATIVE-RELATED"/>
    <property type="match status" value="1"/>
</dbReference>
<dbReference type="EMBL" id="JABFAB010000004">
    <property type="protein sequence ID" value="MBA0645575.1"/>
    <property type="molecule type" value="Genomic_DNA"/>
</dbReference>
<feature type="non-terminal residue" evidence="1">
    <location>
        <position position="1"/>
    </location>
</feature>